<accession>A0A6L9QAT5</accession>
<proteinExistence type="predicted"/>
<evidence type="ECO:0000313" key="2">
    <source>
        <dbReference type="EMBL" id="NEA22511.1"/>
    </source>
</evidence>
<evidence type="ECO:0000313" key="3">
    <source>
        <dbReference type="Proteomes" id="UP000475532"/>
    </source>
</evidence>
<dbReference type="AlphaFoldDB" id="A0A6L9QAT5"/>
<name>A0A6L9QAT5_9ACTN</name>
<gene>
    <name evidence="1" type="ORF">G3I70_03425</name>
    <name evidence="2" type="ORF">G3I70_08415</name>
</gene>
<dbReference type="EMBL" id="JAAGLI010000213">
    <property type="protein sequence ID" value="NEA22511.1"/>
    <property type="molecule type" value="Genomic_DNA"/>
</dbReference>
<reference evidence="2 3" key="1">
    <citation type="submission" date="2020-01" db="EMBL/GenBank/DDBJ databases">
        <title>Insect and environment-associated Actinomycetes.</title>
        <authorList>
            <person name="Currrie C."/>
            <person name="Chevrette M."/>
            <person name="Carlson C."/>
            <person name="Stubbendieck R."/>
            <person name="Wendt-Pienkowski E."/>
        </authorList>
    </citation>
    <scope>NUCLEOTIDE SEQUENCE [LARGE SCALE GENOMIC DNA]</scope>
    <source>
        <strain evidence="2 3">SID10258</strain>
    </source>
</reference>
<comment type="caution">
    <text evidence="2">The sequence shown here is derived from an EMBL/GenBank/DDBJ whole genome shotgun (WGS) entry which is preliminary data.</text>
</comment>
<dbReference type="Proteomes" id="UP000475532">
    <property type="component" value="Unassembled WGS sequence"/>
</dbReference>
<protein>
    <submittedName>
        <fullName evidence="2">Uncharacterized protein</fullName>
    </submittedName>
</protein>
<dbReference type="EMBL" id="JAAGLI010000093">
    <property type="protein sequence ID" value="NEA21551.1"/>
    <property type="molecule type" value="Genomic_DNA"/>
</dbReference>
<dbReference type="RefSeq" id="WP_163053178.1">
    <property type="nucleotide sequence ID" value="NZ_JAAGLI010000093.1"/>
</dbReference>
<evidence type="ECO:0000313" key="1">
    <source>
        <dbReference type="EMBL" id="NEA21551.1"/>
    </source>
</evidence>
<organism evidence="2 3">
    <name type="scientific">Actinomadura bangladeshensis</name>
    <dbReference type="NCBI Taxonomy" id="453573"/>
    <lineage>
        <taxon>Bacteria</taxon>
        <taxon>Bacillati</taxon>
        <taxon>Actinomycetota</taxon>
        <taxon>Actinomycetes</taxon>
        <taxon>Streptosporangiales</taxon>
        <taxon>Thermomonosporaceae</taxon>
        <taxon>Actinomadura</taxon>
    </lineage>
</organism>
<sequence>MNTLIGLWDLLVRRSTPCTPRICRRCDHTTTRLSLAQRDEVLAGGDAVCGRRRCGGRLDLITNATEAAR</sequence>